<gene>
    <name evidence="1" type="ORF">L2E82_01907</name>
</gene>
<sequence length="317" mass="35507">MEDSFFNFQWPVNSIDDQLSSVVAFGENTNNLHAHTPLFEYNETVMEPYSRPPKQLKSNNSDHSIMNRNLIHGSSYEATNQSTIVKPKDESIVSSKGTIGFNCNNLPSSNSSNENYYVFNKDCQGSNGGGGSKVTTTRITPYQDHVLAERKRREKLSQQFIALSALLPNLKKMDKASVLGDAIEHTKILQEKVKNLEEQARKIANKRSVRFEAVVDGGEISSSHEEISGVPEKFPEIEARFSGKNVLIRVHCEKKSGVVENTLAEIEKLHVSVISSTSMIFADSAIHITVIAQMDKDLTMTMEDFVKNLRFGLEKFM</sequence>
<reference evidence="1 2" key="2">
    <citation type="journal article" date="2022" name="Mol. Ecol. Resour.">
        <title>The genomes of chicory, endive, great burdock and yacon provide insights into Asteraceae paleo-polyploidization history and plant inulin production.</title>
        <authorList>
            <person name="Fan W."/>
            <person name="Wang S."/>
            <person name="Wang H."/>
            <person name="Wang A."/>
            <person name="Jiang F."/>
            <person name="Liu H."/>
            <person name="Zhao H."/>
            <person name="Xu D."/>
            <person name="Zhang Y."/>
        </authorList>
    </citation>
    <scope>NUCLEOTIDE SEQUENCE [LARGE SCALE GENOMIC DNA]</scope>
    <source>
        <strain evidence="2">cv. Punajuju</strain>
        <tissue evidence="1">Leaves</tissue>
    </source>
</reference>
<dbReference type="Proteomes" id="UP001055811">
    <property type="component" value="Linkage Group LG01"/>
</dbReference>
<accession>A0ACB9H056</accession>
<organism evidence="1 2">
    <name type="scientific">Cichorium intybus</name>
    <name type="common">Chicory</name>
    <dbReference type="NCBI Taxonomy" id="13427"/>
    <lineage>
        <taxon>Eukaryota</taxon>
        <taxon>Viridiplantae</taxon>
        <taxon>Streptophyta</taxon>
        <taxon>Embryophyta</taxon>
        <taxon>Tracheophyta</taxon>
        <taxon>Spermatophyta</taxon>
        <taxon>Magnoliopsida</taxon>
        <taxon>eudicotyledons</taxon>
        <taxon>Gunneridae</taxon>
        <taxon>Pentapetalae</taxon>
        <taxon>asterids</taxon>
        <taxon>campanulids</taxon>
        <taxon>Asterales</taxon>
        <taxon>Asteraceae</taxon>
        <taxon>Cichorioideae</taxon>
        <taxon>Cichorieae</taxon>
        <taxon>Cichoriinae</taxon>
        <taxon>Cichorium</taxon>
    </lineage>
</organism>
<reference evidence="2" key="1">
    <citation type="journal article" date="2022" name="Mol. Ecol. Resour.">
        <title>The genomes of chicory, endive, great burdock and yacon provide insights into Asteraceae palaeo-polyploidization history and plant inulin production.</title>
        <authorList>
            <person name="Fan W."/>
            <person name="Wang S."/>
            <person name="Wang H."/>
            <person name="Wang A."/>
            <person name="Jiang F."/>
            <person name="Liu H."/>
            <person name="Zhao H."/>
            <person name="Xu D."/>
            <person name="Zhang Y."/>
        </authorList>
    </citation>
    <scope>NUCLEOTIDE SEQUENCE [LARGE SCALE GENOMIC DNA]</scope>
    <source>
        <strain evidence="2">cv. Punajuju</strain>
    </source>
</reference>
<evidence type="ECO:0000313" key="1">
    <source>
        <dbReference type="EMBL" id="KAI3789119.1"/>
    </source>
</evidence>
<comment type="caution">
    <text evidence="1">The sequence shown here is derived from an EMBL/GenBank/DDBJ whole genome shotgun (WGS) entry which is preliminary data.</text>
</comment>
<dbReference type="EMBL" id="CM042009">
    <property type="protein sequence ID" value="KAI3789119.1"/>
    <property type="molecule type" value="Genomic_DNA"/>
</dbReference>
<protein>
    <submittedName>
        <fullName evidence="1">Uncharacterized protein</fullName>
    </submittedName>
</protein>
<keyword evidence="2" id="KW-1185">Reference proteome</keyword>
<name>A0ACB9H056_CICIN</name>
<proteinExistence type="predicted"/>
<evidence type="ECO:0000313" key="2">
    <source>
        <dbReference type="Proteomes" id="UP001055811"/>
    </source>
</evidence>